<proteinExistence type="inferred from homology"/>
<sequence>MSTTRRAVLGAALGAALGGFAAATLARRAAAQPWQPERPLRLVVPYAPGGATDLLGRAIAERLGRELGQAVVVENRPGANTIVGTELVARAAPDGHTLLMASGASLVLNPLLYRRLPYDADRDLLALAIMVEAPLVMVVPPRLAASDVAEFVALARRAGDATNYATVGNGNPIQLAAELFRMAAGIDMTGVVYPGSAPALAALVAGDVQVMFDVVLTALPLVREGRLRALAVTTRGRLPALPDVPTVAESGFPGYEAGTWFGVAVPRATPAAAAERLRAALAAVQRDADFAARFDALGLLVQPPRDAAAIAAHLAAERTRWGGVIRARGIALD</sequence>
<gene>
    <name evidence="3" type="ORF">M0638_23190</name>
</gene>
<protein>
    <submittedName>
        <fullName evidence="3">Tripartite tricarboxylate transporter substrate-binding protein</fullName>
    </submittedName>
</protein>
<dbReference type="Proteomes" id="UP001139516">
    <property type="component" value="Unassembled WGS sequence"/>
</dbReference>
<evidence type="ECO:0000256" key="1">
    <source>
        <dbReference type="ARBA" id="ARBA00006987"/>
    </source>
</evidence>
<evidence type="ECO:0000313" key="3">
    <source>
        <dbReference type="EMBL" id="MCK8787282.1"/>
    </source>
</evidence>
<dbReference type="InterPro" id="IPR005064">
    <property type="entry name" value="BUG"/>
</dbReference>
<dbReference type="AlphaFoldDB" id="A0A9X1YCJ6"/>
<accession>A0A9X1YCJ6</accession>
<comment type="similarity">
    <text evidence="1">Belongs to the UPF0065 (bug) family.</text>
</comment>
<evidence type="ECO:0000256" key="2">
    <source>
        <dbReference type="SAM" id="SignalP"/>
    </source>
</evidence>
<keyword evidence="4" id="KW-1185">Reference proteome</keyword>
<dbReference type="PANTHER" id="PTHR42928:SF5">
    <property type="entry name" value="BLR1237 PROTEIN"/>
    <property type="match status" value="1"/>
</dbReference>
<organism evidence="3 4">
    <name type="scientific">Roseomonas acroporae</name>
    <dbReference type="NCBI Taxonomy" id="2937791"/>
    <lineage>
        <taxon>Bacteria</taxon>
        <taxon>Pseudomonadati</taxon>
        <taxon>Pseudomonadota</taxon>
        <taxon>Alphaproteobacteria</taxon>
        <taxon>Acetobacterales</taxon>
        <taxon>Roseomonadaceae</taxon>
        <taxon>Roseomonas</taxon>
    </lineage>
</organism>
<dbReference type="Gene3D" id="3.40.190.10">
    <property type="entry name" value="Periplasmic binding protein-like II"/>
    <property type="match status" value="1"/>
</dbReference>
<name>A0A9X1YCJ6_9PROT</name>
<dbReference type="InterPro" id="IPR042100">
    <property type="entry name" value="Bug_dom1"/>
</dbReference>
<dbReference type="PANTHER" id="PTHR42928">
    <property type="entry name" value="TRICARBOXYLATE-BINDING PROTEIN"/>
    <property type="match status" value="1"/>
</dbReference>
<dbReference type="Pfam" id="PF03401">
    <property type="entry name" value="TctC"/>
    <property type="match status" value="1"/>
</dbReference>
<feature type="chain" id="PRO_5040901420" evidence="2">
    <location>
        <begin position="22"/>
        <end position="333"/>
    </location>
</feature>
<comment type="caution">
    <text evidence="3">The sequence shown here is derived from an EMBL/GenBank/DDBJ whole genome shotgun (WGS) entry which is preliminary data.</text>
</comment>
<reference evidence="3" key="1">
    <citation type="submission" date="2022-04" db="EMBL/GenBank/DDBJ databases">
        <title>Roseomonas acroporae sp. nov., isolated from coral Acropora digitifera.</title>
        <authorList>
            <person name="Sun H."/>
        </authorList>
    </citation>
    <scope>NUCLEOTIDE SEQUENCE</scope>
    <source>
        <strain evidence="3">NAR14</strain>
    </source>
</reference>
<feature type="signal peptide" evidence="2">
    <location>
        <begin position="1"/>
        <end position="21"/>
    </location>
</feature>
<dbReference type="PROSITE" id="PS51318">
    <property type="entry name" value="TAT"/>
    <property type="match status" value="1"/>
</dbReference>
<keyword evidence="2" id="KW-0732">Signal</keyword>
<evidence type="ECO:0000313" key="4">
    <source>
        <dbReference type="Proteomes" id="UP001139516"/>
    </source>
</evidence>
<dbReference type="RefSeq" id="WP_248669335.1">
    <property type="nucleotide sequence ID" value="NZ_JALPRX010000114.1"/>
</dbReference>
<dbReference type="InterPro" id="IPR006311">
    <property type="entry name" value="TAT_signal"/>
</dbReference>
<dbReference type="PIRSF" id="PIRSF017082">
    <property type="entry name" value="YflP"/>
    <property type="match status" value="1"/>
</dbReference>
<dbReference type="EMBL" id="JALPRX010000114">
    <property type="protein sequence ID" value="MCK8787282.1"/>
    <property type="molecule type" value="Genomic_DNA"/>
</dbReference>
<dbReference type="Gene3D" id="3.40.190.150">
    <property type="entry name" value="Bordetella uptake gene, domain 1"/>
    <property type="match status" value="1"/>
</dbReference>
<dbReference type="SUPFAM" id="SSF53850">
    <property type="entry name" value="Periplasmic binding protein-like II"/>
    <property type="match status" value="1"/>
</dbReference>